<dbReference type="EMBL" id="UFYW01000001">
    <property type="protein sequence ID" value="STD81666.1"/>
    <property type="molecule type" value="Genomic_DNA"/>
</dbReference>
<evidence type="ECO:0000256" key="1">
    <source>
        <dbReference type="ARBA" id="ARBA00022428"/>
    </source>
</evidence>
<keyword evidence="8" id="KW-1185">Reference proteome</keyword>
<dbReference type="CDD" id="cd02440">
    <property type="entry name" value="AdoMet_MTases"/>
    <property type="match status" value="1"/>
</dbReference>
<comment type="caution">
    <text evidence="6">Lacks conserved residue(s) required for the propagation of feature annotation.</text>
</comment>
<evidence type="ECO:0000256" key="6">
    <source>
        <dbReference type="HAMAP-Rule" id="MF_01813"/>
    </source>
</evidence>
<dbReference type="PROSITE" id="PS01184">
    <property type="entry name" value="UBIE_2"/>
    <property type="match status" value="1"/>
</dbReference>
<dbReference type="SUPFAM" id="SSF53335">
    <property type="entry name" value="S-adenosyl-L-methionine-dependent methyltransferases"/>
    <property type="match status" value="1"/>
</dbReference>
<feature type="binding site" evidence="6">
    <location>
        <position position="81"/>
    </location>
    <ligand>
        <name>S-adenosyl-L-methionine</name>
        <dbReference type="ChEBI" id="CHEBI:59789"/>
    </ligand>
</feature>
<organism evidence="7 8">
    <name type="scientific">Enterococcus gallinarum</name>
    <dbReference type="NCBI Taxonomy" id="1353"/>
    <lineage>
        <taxon>Bacteria</taxon>
        <taxon>Bacillati</taxon>
        <taxon>Bacillota</taxon>
        <taxon>Bacilli</taxon>
        <taxon>Lactobacillales</taxon>
        <taxon>Enterococcaceae</taxon>
        <taxon>Enterococcus</taxon>
    </lineage>
</organism>
<evidence type="ECO:0000313" key="7">
    <source>
        <dbReference type="EMBL" id="STD81666.1"/>
    </source>
</evidence>
<dbReference type="NCBIfam" id="NF001243">
    <property type="entry name" value="PRK00216.1-4"/>
    <property type="match status" value="1"/>
</dbReference>
<dbReference type="PANTHER" id="PTHR43591:SF24">
    <property type="entry name" value="2-METHOXY-6-POLYPRENYL-1,4-BENZOQUINOL METHYLASE, MITOCHONDRIAL"/>
    <property type="match status" value="1"/>
</dbReference>
<evidence type="ECO:0000256" key="4">
    <source>
        <dbReference type="ARBA" id="ARBA00022691"/>
    </source>
</evidence>
<dbReference type="GO" id="GO:0043770">
    <property type="term" value="F:demethylmenaquinone methyltransferase activity"/>
    <property type="evidence" value="ECO:0007669"/>
    <property type="project" value="UniProtKB-UniRule"/>
</dbReference>
<dbReference type="GO" id="GO:0032259">
    <property type="term" value="P:methylation"/>
    <property type="evidence" value="ECO:0007669"/>
    <property type="project" value="UniProtKB-KW"/>
</dbReference>
<accession>A0A376GUF1</accession>
<dbReference type="Gene3D" id="3.40.50.150">
    <property type="entry name" value="Vaccinia Virus protein VP39"/>
    <property type="match status" value="1"/>
</dbReference>
<comment type="function">
    <text evidence="5 6">Methyltransferase required for the conversion of demethylmenaquinol (DMKH2) to menaquinol (MKH2).</text>
</comment>
<keyword evidence="2 6" id="KW-0489">Methyltransferase</keyword>
<reference evidence="7 8" key="1">
    <citation type="submission" date="2018-06" db="EMBL/GenBank/DDBJ databases">
        <authorList>
            <consortium name="Pathogen Informatics"/>
            <person name="Doyle S."/>
        </authorList>
    </citation>
    <scope>NUCLEOTIDE SEQUENCE [LARGE SCALE GENOMIC DNA]</scope>
    <source>
        <strain evidence="7 8">NCTC12360</strain>
    </source>
</reference>
<dbReference type="PROSITE" id="PS01183">
    <property type="entry name" value="UBIE_1"/>
    <property type="match status" value="1"/>
</dbReference>
<evidence type="ECO:0000256" key="2">
    <source>
        <dbReference type="ARBA" id="ARBA00022603"/>
    </source>
</evidence>
<dbReference type="OrthoDB" id="9808140at2"/>
<dbReference type="GO" id="GO:0009234">
    <property type="term" value="P:menaquinone biosynthetic process"/>
    <property type="evidence" value="ECO:0007669"/>
    <property type="project" value="UniProtKB-UniRule"/>
</dbReference>
<keyword evidence="1 6" id="KW-0474">Menaquinone biosynthesis</keyword>
<dbReference type="UniPathway" id="UPA00079">
    <property type="reaction ID" value="UER00169"/>
</dbReference>
<dbReference type="InterPro" id="IPR023576">
    <property type="entry name" value="UbiE/COQ5_MeTrFase_CS"/>
</dbReference>
<proteinExistence type="inferred from homology"/>
<dbReference type="HAMAP" id="MF_01813">
    <property type="entry name" value="MenG_UbiE_methyltr"/>
    <property type="match status" value="1"/>
</dbReference>
<dbReference type="NCBIfam" id="TIGR01934">
    <property type="entry name" value="MenG_MenH_UbiE"/>
    <property type="match status" value="1"/>
</dbReference>
<dbReference type="FunFam" id="3.40.50.150:FF:000086">
    <property type="entry name" value="Demethylmenaquinone methyltransferase"/>
    <property type="match status" value="1"/>
</dbReference>
<dbReference type="InterPro" id="IPR004033">
    <property type="entry name" value="UbiE/COQ5_MeTrFase"/>
</dbReference>
<evidence type="ECO:0000256" key="3">
    <source>
        <dbReference type="ARBA" id="ARBA00022679"/>
    </source>
</evidence>
<dbReference type="PROSITE" id="PS51608">
    <property type="entry name" value="SAM_MT_UBIE"/>
    <property type="match status" value="1"/>
</dbReference>
<evidence type="ECO:0000313" key="8">
    <source>
        <dbReference type="Proteomes" id="UP000254807"/>
    </source>
</evidence>
<dbReference type="Proteomes" id="UP000254807">
    <property type="component" value="Unassembled WGS sequence"/>
</dbReference>
<evidence type="ECO:0000256" key="5">
    <source>
        <dbReference type="ARBA" id="ARBA00059758"/>
    </source>
</evidence>
<dbReference type="InterPro" id="IPR029063">
    <property type="entry name" value="SAM-dependent_MTases_sf"/>
</dbReference>
<dbReference type="NCBIfam" id="NF001244">
    <property type="entry name" value="PRK00216.1-5"/>
    <property type="match status" value="1"/>
</dbReference>
<keyword evidence="3 6" id="KW-0808">Transferase</keyword>
<feature type="binding site" evidence="6">
    <location>
        <begin position="107"/>
        <end position="108"/>
    </location>
    <ligand>
        <name>S-adenosyl-L-methionine</name>
        <dbReference type="ChEBI" id="CHEBI:59789"/>
    </ligand>
</feature>
<feature type="binding site" evidence="6">
    <location>
        <position position="60"/>
    </location>
    <ligand>
        <name>S-adenosyl-L-methionine</name>
        <dbReference type="ChEBI" id="CHEBI:59789"/>
    </ligand>
</feature>
<dbReference type="EC" id="2.1.1.163" evidence="6"/>
<dbReference type="AlphaFoldDB" id="A0A376GUF1"/>
<keyword evidence="7" id="KW-0830">Ubiquinone</keyword>
<comment type="pathway">
    <text evidence="6">Quinol/quinone metabolism; menaquinone biosynthesis; menaquinol from 1,4-dihydroxy-2-naphthoate: step 2/2.</text>
</comment>
<comment type="similarity">
    <text evidence="6">Belongs to the class I-like SAM-binding methyltransferase superfamily. MenG/UbiE family.</text>
</comment>
<protein>
    <recommendedName>
        <fullName evidence="6">Demethylmenaquinone methyltransferase</fullName>
        <ecNumber evidence="6">2.1.1.163</ecNumber>
    </recommendedName>
</protein>
<dbReference type="RefSeq" id="WP_060814105.1">
    <property type="nucleotide sequence ID" value="NZ_JAJGOJ010000001.1"/>
</dbReference>
<dbReference type="PANTHER" id="PTHR43591">
    <property type="entry name" value="METHYLTRANSFERASE"/>
    <property type="match status" value="1"/>
</dbReference>
<dbReference type="Pfam" id="PF01209">
    <property type="entry name" value="Ubie_methyltran"/>
    <property type="match status" value="1"/>
</dbReference>
<comment type="catalytic activity">
    <reaction evidence="6">
        <text>a 2-demethylmenaquinol + S-adenosyl-L-methionine = a menaquinol + S-adenosyl-L-homocysteine + H(+)</text>
        <dbReference type="Rhea" id="RHEA:42640"/>
        <dbReference type="Rhea" id="RHEA-COMP:9539"/>
        <dbReference type="Rhea" id="RHEA-COMP:9563"/>
        <dbReference type="ChEBI" id="CHEBI:15378"/>
        <dbReference type="ChEBI" id="CHEBI:18151"/>
        <dbReference type="ChEBI" id="CHEBI:55437"/>
        <dbReference type="ChEBI" id="CHEBI:57856"/>
        <dbReference type="ChEBI" id="CHEBI:59789"/>
        <dbReference type="EC" id="2.1.1.163"/>
    </reaction>
</comment>
<keyword evidence="4 6" id="KW-0949">S-adenosyl-L-methionine</keyword>
<sequence>MIGDKGKEARVHHVFERVAENYDQMNTVISFQQHKRWRKDTMKRMQVQAGNDILDVCCGTGDWTLALAEATGPTGNVIGIDFSENMLAVAKKKAAGQKTKIEWMQGNAMALPFADNTFDVVTIGFGLRNVPDLVTVLKEMQRVVKPGGKVVCLETSQPTLIGWRQLYYAYFRFIMPLLGKLFAKSYQEYSWLQESARDFPGKEELARYFQSAGLTNIVVKSYSGGTVAMHLGYKPTN</sequence>
<gene>
    <name evidence="7" type="primary">ubiE_1</name>
    <name evidence="6" type="synonym">menG</name>
    <name evidence="7" type="ORF">NCTC12360_00079</name>
</gene>
<name>A0A376GUF1_ENTGA</name>